<geneLocation type="mitochondrion" evidence="1"/>
<sequence>MIGSIGLDMLFGQVPNEIFFIKDEVTDEDLSSSYTRLLERHVILRSGP</sequence>
<gene>
    <name evidence="1" type="primary">ORF48</name>
</gene>
<dbReference type="PIR" id="T01745">
    <property type="entry name" value="T01745"/>
</dbReference>
<reference evidence="1" key="1">
    <citation type="submission" date="1994-12" db="EMBL/GenBank/DDBJ databases">
        <title>Identification of tRNAIle (CAT), orf31 and orf48 of chloroplast origin in maize cytoplasmic male sterile type T mitochondrial genome.</title>
        <authorList>
            <person name="Zheng D."/>
            <person name="Daniell H."/>
        </authorList>
    </citation>
    <scope>NUCLEOTIDE SEQUENCE</scope>
</reference>
<proteinExistence type="predicted"/>
<protein>
    <submittedName>
        <fullName evidence="1">Uncharacterized protein ORF48</fullName>
    </submittedName>
</protein>
<accession>Q36278</accession>
<keyword evidence="1" id="KW-0496">Mitochondrion</keyword>
<dbReference type="AlphaFoldDB" id="Q36278"/>
<name>Q36278_MAIZE</name>
<evidence type="ECO:0000313" key="1">
    <source>
        <dbReference type="EMBL" id="AAA83741.1"/>
    </source>
</evidence>
<organism evidence="1">
    <name type="scientific">Zea mays</name>
    <name type="common">Maize</name>
    <dbReference type="NCBI Taxonomy" id="4577"/>
    <lineage>
        <taxon>Eukaryota</taxon>
        <taxon>Viridiplantae</taxon>
        <taxon>Streptophyta</taxon>
        <taxon>Embryophyta</taxon>
        <taxon>Tracheophyta</taxon>
        <taxon>Spermatophyta</taxon>
        <taxon>Magnoliopsida</taxon>
        <taxon>Liliopsida</taxon>
        <taxon>Poales</taxon>
        <taxon>Poaceae</taxon>
        <taxon>PACMAD clade</taxon>
        <taxon>Panicoideae</taxon>
        <taxon>Andropogonodae</taxon>
        <taxon>Andropogoneae</taxon>
        <taxon>Tripsacinae</taxon>
        <taxon>Zea</taxon>
    </lineage>
</organism>
<dbReference type="EMBL" id="U18301">
    <property type="protein sequence ID" value="AAA83741.1"/>
    <property type="molecule type" value="Genomic_DNA"/>
</dbReference>